<feature type="domain" description="Methyltransferase type 12" evidence="1">
    <location>
        <begin position="26"/>
        <end position="124"/>
    </location>
</feature>
<sequence length="178" mass="20645">MKIRESDKWAYYQLFNDIDLEGKKFLDIGGGKATVGFYYSSKLDKYVCVDSYEGHGNPKENLNIVLKMIRDRDTKNMEIKKMDLKEFHKENPKNKFDIVLISNVLHHIFPSPVLLNNVVEYLNLVAKFLKTPGGLLLIREVMPINISQVIHSLNKDSVNFSTKQFPGFWLRAIKQKHS</sequence>
<dbReference type="InterPro" id="IPR029063">
    <property type="entry name" value="SAM-dependent_MTases_sf"/>
</dbReference>
<dbReference type="Pfam" id="PF08242">
    <property type="entry name" value="Methyltransf_12"/>
    <property type="match status" value="1"/>
</dbReference>
<evidence type="ECO:0000313" key="2">
    <source>
        <dbReference type="EMBL" id="KKM67095.1"/>
    </source>
</evidence>
<reference evidence="2" key="1">
    <citation type="journal article" date="2015" name="Nature">
        <title>Complex archaea that bridge the gap between prokaryotes and eukaryotes.</title>
        <authorList>
            <person name="Spang A."/>
            <person name="Saw J.H."/>
            <person name="Jorgensen S.L."/>
            <person name="Zaremba-Niedzwiedzka K."/>
            <person name="Martijn J."/>
            <person name="Lind A.E."/>
            <person name="van Eijk R."/>
            <person name="Schleper C."/>
            <person name="Guy L."/>
            <person name="Ettema T.J."/>
        </authorList>
    </citation>
    <scope>NUCLEOTIDE SEQUENCE</scope>
</reference>
<name>A0A0F9LRT8_9ZZZZ</name>
<dbReference type="SUPFAM" id="SSF53335">
    <property type="entry name" value="S-adenosyl-L-methionine-dependent methyltransferases"/>
    <property type="match status" value="1"/>
</dbReference>
<dbReference type="InterPro" id="IPR013217">
    <property type="entry name" value="Methyltransf_12"/>
</dbReference>
<comment type="caution">
    <text evidence="2">The sequence shown here is derived from an EMBL/GenBank/DDBJ whole genome shotgun (WGS) entry which is preliminary data.</text>
</comment>
<dbReference type="AlphaFoldDB" id="A0A0F9LRT8"/>
<evidence type="ECO:0000259" key="1">
    <source>
        <dbReference type="Pfam" id="PF08242"/>
    </source>
</evidence>
<proteinExistence type="predicted"/>
<dbReference type="Gene3D" id="3.40.50.150">
    <property type="entry name" value="Vaccinia Virus protein VP39"/>
    <property type="match status" value="1"/>
</dbReference>
<dbReference type="CDD" id="cd02440">
    <property type="entry name" value="AdoMet_MTases"/>
    <property type="match status" value="1"/>
</dbReference>
<organism evidence="2">
    <name type="scientific">marine sediment metagenome</name>
    <dbReference type="NCBI Taxonomy" id="412755"/>
    <lineage>
        <taxon>unclassified sequences</taxon>
        <taxon>metagenomes</taxon>
        <taxon>ecological metagenomes</taxon>
    </lineage>
</organism>
<protein>
    <recommendedName>
        <fullName evidence="1">Methyltransferase type 12 domain-containing protein</fullName>
    </recommendedName>
</protein>
<dbReference type="EMBL" id="LAZR01010411">
    <property type="protein sequence ID" value="KKM67095.1"/>
    <property type="molecule type" value="Genomic_DNA"/>
</dbReference>
<accession>A0A0F9LRT8</accession>
<gene>
    <name evidence="2" type="ORF">LCGC14_1474630</name>
</gene>